<dbReference type="EMBL" id="JAAGNA010001246">
    <property type="protein sequence ID" value="NEC53824.1"/>
    <property type="molecule type" value="Genomic_DNA"/>
</dbReference>
<evidence type="ECO:0000256" key="1">
    <source>
        <dbReference type="SAM" id="Phobius"/>
    </source>
</evidence>
<protein>
    <submittedName>
        <fullName evidence="2">Uncharacterized protein</fullName>
    </submittedName>
</protein>
<name>A0A9X5HG99_9ACTN</name>
<evidence type="ECO:0000313" key="2">
    <source>
        <dbReference type="EMBL" id="NEC53824.1"/>
    </source>
</evidence>
<keyword evidence="1" id="KW-0472">Membrane</keyword>
<keyword evidence="1" id="KW-1133">Transmembrane helix</keyword>
<evidence type="ECO:0000313" key="3">
    <source>
        <dbReference type="Proteomes" id="UP000471745"/>
    </source>
</evidence>
<sequence length="60" mass="6196">MSHVPLLPLPRRAARFAPVLPLVAVVALLGLPAAGDGAQPADAVSALVVGYCVILLLRER</sequence>
<feature type="non-terminal residue" evidence="2">
    <location>
        <position position="60"/>
    </location>
</feature>
<organism evidence="2 3">
    <name type="scientific">Actinospica acidiphila</name>
    <dbReference type="NCBI Taxonomy" id="304899"/>
    <lineage>
        <taxon>Bacteria</taxon>
        <taxon>Bacillati</taxon>
        <taxon>Actinomycetota</taxon>
        <taxon>Actinomycetes</taxon>
        <taxon>Catenulisporales</taxon>
        <taxon>Actinospicaceae</taxon>
        <taxon>Actinospica</taxon>
    </lineage>
</organism>
<feature type="transmembrane region" description="Helical" evidence="1">
    <location>
        <begin position="37"/>
        <end position="57"/>
    </location>
</feature>
<gene>
    <name evidence="2" type="ORF">G3I18_35570</name>
</gene>
<proteinExistence type="predicted"/>
<keyword evidence="1" id="KW-0812">Transmembrane</keyword>
<dbReference type="AlphaFoldDB" id="A0A9X5HG99"/>
<dbReference type="Proteomes" id="UP000471745">
    <property type="component" value="Unassembled WGS sequence"/>
</dbReference>
<keyword evidence="3" id="KW-1185">Reference proteome</keyword>
<comment type="caution">
    <text evidence="2">The sequence shown here is derived from an EMBL/GenBank/DDBJ whole genome shotgun (WGS) entry which is preliminary data.</text>
</comment>
<accession>A0A9X5HG99</accession>
<feature type="transmembrane region" description="Helical" evidence="1">
    <location>
        <begin position="12"/>
        <end position="31"/>
    </location>
</feature>
<reference evidence="2 3" key="1">
    <citation type="submission" date="2020-01" db="EMBL/GenBank/DDBJ databases">
        <title>Insect and environment-associated Actinomycetes.</title>
        <authorList>
            <person name="Currrie C."/>
            <person name="Chevrette M."/>
            <person name="Carlson C."/>
            <person name="Stubbendieck R."/>
            <person name="Wendt-Pienkowski E."/>
        </authorList>
    </citation>
    <scope>NUCLEOTIDE SEQUENCE [LARGE SCALE GENOMIC DNA]</scope>
    <source>
        <strain evidence="2 3">SID8189</strain>
    </source>
</reference>